<dbReference type="InterPro" id="IPR050490">
    <property type="entry name" value="Bact_solute-bd_prot1"/>
</dbReference>
<dbReference type="EMBL" id="CP013200">
    <property type="protein sequence ID" value="ALO65453.1"/>
    <property type="molecule type" value="Genomic_DNA"/>
</dbReference>
<dbReference type="PANTHER" id="PTHR43649">
    <property type="entry name" value="ARABINOSE-BINDING PROTEIN-RELATED"/>
    <property type="match status" value="1"/>
</dbReference>
<dbReference type="AlphaFoldDB" id="A0A0S2LVG1"/>
<reference evidence="1 2" key="2">
    <citation type="journal article" date="2016" name="J. Biotechnol.">
        <title>Complete genome sequence of Arthrobacter alpinus ERGS4:06, a yellow pigmented bacterium tolerant to cold and radiations isolated from Sikkim Himalaya.</title>
        <authorList>
            <person name="Kumar R."/>
            <person name="Singh D."/>
            <person name="Swarnkar M.K."/>
            <person name="Singh A.K."/>
            <person name="Kumar S."/>
        </authorList>
    </citation>
    <scope>NUCLEOTIDE SEQUENCE [LARGE SCALE GENOMIC DNA]</scope>
    <source>
        <strain evidence="1 2">ERGS4:06</strain>
    </source>
</reference>
<accession>A0A0S2LVG1</accession>
<dbReference type="InterPro" id="IPR006059">
    <property type="entry name" value="SBP"/>
</dbReference>
<evidence type="ECO:0000313" key="1">
    <source>
        <dbReference type="EMBL" id="ALO65453.1"/>
    </source>
</evidence>
<evidence type="ECO:0000313" key="2">
    <source>
        <dbReference type="Proteomes" id="UP000059574"/>
    </source>
</evidence>
<reference evidence="2" key="1">
    <citation type="submission" date="2015-11" db="EMBL/GenBank/DDBJ databases">
        <authorList>
            <person name="Kumar R."/>
            <person name="Singh D."/>
            <person name="Swarnkar M.K."/>
            <person name="Singh A.K."/>
            <person name="Kumar S."/>
        </authorList>
    </citation>
    <scope>NUCLEOTIDE SEQUENCE [LARGE SCALE GENOMIC DNA]</scope>
    <source>
        <strain evidence="2">ERGS4:06</strain>
    </source>
</reference>
<organism evidence="1 2">
    <name type="scientific">Arthrobacter alpinus</name>
    <dbReference type="NCBI Taxonomy" id="656366"/>
    <lineage>
        <taxon>Bacteria</taxon>
        <taxon>Bacillati</taxon>
        <taxon>Actinomycetota</taxon>
        <taxon>Actinomycetes</taxon>
        <taxon>Micrococcales</taxon>
        <taxon>Micrococcaceae</taxon>
        <taxon>Arthrobacter</taxon>
    </lineage>
</organism>
<dbReference type="SUPFAM" id="SSF53850">
    <property type="entry name" value="Periplasmic binding protein-like II"/>
    <property type="match status" value="1"/>
</dbReference>
<dbReference type="PANTHER" id="PTHR43649:SF12">
    <property type="entry name" value="DIACETYLCHITOBIOSE BINDING PROTEIN DASA"/>
    <property type="match status" value="1"/>
</dbReference>
<proteinExistence type="predicted"/>
<name>A0A0S2LVG1_9MICC</name>
<dbReference type="Pfam" id="PF01547">
    <property type="entry name" value="SBP_bac_1"/>
    <property type="match status" value="1"/>
</dbReference>
<gene>
    <name evidence="1" type="ORF">AS189_01750</name>
</gene>
<protein>
    <submittedName>
        <fullName evidence="1">ABC transporter substrate-binding protein</fullName>
    </submittedName>
</protein>
<dbReference type="Gene3D" id="3.40.190.10">
    <property type="entry name" value="Periplasmic binding protein-like II"/>
    <property type="match status" value="1"/>
</dbReference>
<sequence>MRGGNMSDVSRRAMLSLLGIGSVGAVGASWPRLTGADIPGRGSDSLNVAILGNAQDAESRANLVKAFSAAHPNIKVRIQAIQGADWGDFFAKILTMVAAGTSPDVVLVATEGAQLFAERLAEPLDAYVKRDQSEVQDYFDDVHPSLVEAFMYQGSLFQLPLDFNSANMYMNTGAFEKAGLSRPGDNWTHDDFYNSLTAMKKTGGKQFVPYYWTNRLFGGVVPWLYVNDTSFLKETRSTGGNWFWDKFYANDPTRGMRSGGYQWLEPNAEDPRVAESFEFLRTLVAEGLGTSPAQGGGNELVAQFASGLIGTTPAGGYWVQGLHEAGMAEDGFDVQFFPKWRTQRHQFGAAGYAIMKTSTRKDEAWEWIKFCASKEAMELAMPNPNTTPTRRSMVNEALYSGKGPAHWQVFYDTLDKFPSSGPIPAPPQQAAVESALIKNVLGAVTGSAANVRPALSTLQRDLELALRRV</sequence>
<dbReference type="Proteomes" id="UP000059574">
    <property type="component" value="Chromosome"/>
</dbReference>